<sequence length="481" mass="49191">MIAPGTTFSRRSVPRTLRAGVLGTVLAAAVAVGPVATAVPAAAALPAAATESATGSTAPGADGARSEAVDNGRGPVPVYEAAGSEVTGGGELASATDVEPGLYRDVLDQGGTDDVREGSMRFYRLPALEEGESVHAAAVLAVDGQQDVDGNDNVGLKLEFLNPQGDSCGPNQSATAAQGSTGLPVVVAGRSDVMEVDASYGCFTDGSGRVAVKLTREGLWQSDTPVPVELRFWIEPAVDESQLAEASSEDLPPASVTASGNAAPLEGGSSFTTATALEPDRVYAVEIRPTEVQVFKVPVEYGQRMSYRLSTGNNREASVTRIDSAAYNPLLAEPRMIGGSNSLSHLDVGAVSTVNASVPVSPQEYGSYSYEALRLAGDYYITVSASGARPNREGSEPFRYELAVSLTGEPGGTTEWLADAQDQVIAGVETEGGAVQATGRGAAGGAFPTAAELGALLGGVGVGAVLVGGAWLLFRRNRRSA</sequence>
<keyword evidence="2" id="KW-1133">Transmembrane helix</keyword>
<name>A0ABV0IFP0_9MICC</name>
<keyword evidence="2" id="KW-0812">Transmembrane</keyword>
<feature type="chain" id="PRO_5046238659" description="Gram-positive cocci surface proteins LPxTG domain-containing protein" evidence="3">
    <location>
        <begin position="44"/>
        <end position="481"/>
    </location>
</feature>
<evidence type="ECO:0000256" key="3">
    <source>
        <dbReference type="SAM" id="SignalP"/>
    </source>
</evidence>
<protein>
    <recommendedName>
        <fullName evidence="6">Gram-positive cocci surface proteins LPxTG domain-containing protein</fullName>
    </recommendedName>
</protein>
<proteinExistence type="predicted"/>
<dbReference type="PROSITE" id="PS51318">
    <property type="entry name" value="TAT"/>
    <property type="match status" value="1"/>
</dbReference>
<feature type="region of interest" description="Disordered" evidence="1">
    <location>
        <begin position="243"/>
        <end position="263"/>
    </location>
</feature>
<evidence type="ECO:0000313" key="4">
    <source>
        <dbReference type="EMBL" id="MEO9246978.1"/>
    </source>
</evidence>
<feature type="compositionally biased region" description="Low complexity" evidence="1">
    <location>
        <begin position="51"/>
        <end position="61"/>
    </location>
</feature>
<evidence type="ECO:0000313" key="5">
    <source>
        <dbReference type="Proteomes" id="UP001484097"/>
    </source>
</evidence>
<evidence type="ECO:0000256" key="1">
    <source>
        <dbReference type="SAM" id="MobiDB-lite"/>
    </source>
</evidence>
<gene>
    <name evidence="4" type="ORF">ABDK96_04730</name>
</gene>
<dbReference type="RefSeq" id="WP_347919329.1">
    <property type="nucleotide sequence ID" value="NZ_JBDXMX010000002.1"/>
</dbReference>
<comment type="caution">
    <text evidence="4">The sequence shown here is derived from an EMBL/GenBank/DDBJ whole genome shotgun (WGS) entry which is preliminary data.</text>
</comment>
<organism evidence="4 5">
    <name type="scientific">Citricoccus nitrophenolicus</name>
    <dbReference type="NCBI Taxonomy" id="863575"/>
    <lineage>
        <taxon>Bacteria</taxon>
        <taxon>Bacillati</taxon>
        <taxon>Actinomycetota</taxon>
        <taxon>Actinomycetes</taxon>
        <taxon>Micrococcales</taxon>
        <taxon>Micrococcaceae</taxon>
        <taxon>Citricoccus</taxon>
    </lineage>
</organism>
<reference evidence="4 5" key="1">
    <citation type="submission" date="2024-05" db="EMBL/GenBank/DDBJ databases">
        <authorList>
            <person name="Yi C."/>
        </authorList>
    </citation>
    <scope>NUCLEOTIDE SEQUENCE [LARGE SCALE GENOMIC DNA]</scope>
    <source>
        <strain evidence="4 5">XS13</strain>
    </source>
</reference>
<accession>A0ABV0IFP0</accession>
<feature type="transmembrane region" description="Helical" evidence="2">
    <location>
        <begin position="453"/>
        <end position="474"/>
    </location>
</feature>
<dbReference type="Proteomes" id="UP001484097">
    <property type="component" value="Unassembled WGS sequence"/>
</dbReference>
<feature type="signal peptide" evidence="3">
    <location>
        <begin position="1"/>
        <end position="43"/>
    </location>
</feature>
<keyword evidence="2" id="KW-0472">Membrane</keyword>
<dbReference type="InterPro" id="IPR006311">
    <property type="entry name" value="TAT_signal"/>
</dbReference>
<evidence type="ECO:0008006" key="6">
    <source>
        <dbReference type="Google" id="ProtNLM"/>
    </source>
</evidence>
<dbReference type="EMBL" id="JBDXMX010000002">
    <property type="protein sequence ID" value="MEO9246978.1"/>
    <property type="molecule type" value="Genomic_DNA"/>
</dbReference>
<keyword evidence="5" id="KW-1185">Reference proteome</keyword>
<evidence type="ECO:0000256" key="2">
    <source>
        <dbReference type="SAM" id="Phobius"/>
    </source>
</evidence>
<feature type="region of interest" description="Disordered" evidence="1">
    <location>
        <begin position="51"/>
        <end position="76"/>
    </location>
</feature>
<keyword evidence="3" id="KW-0732">Signal</keyword>